<evidence type="ECO:0000256" key="1">
    <source>
        <dbReference type="SAM" id="MobiDB-lite"/>
    </source>
</evidence>
<accession>A0A6J2TMB1</accession>
<keyword evidence="2" id="KW-1185">Reference proteome</keyword>
<dbReference type="GeneID" id="115626082"/>
<reference evidence="3" key="1">
    <citation type="submission" date="2025-08" db="UniProtKB">
        <authorList>
            <consortium name="RefSeq"/>
        </authorList>
    </citation>
    <scope>IDENTIFICATION</scope>
    <source>
        <strain evidence="3">11010-0011.00</strain>
        <tissue evidence="3">Whole body</tissue>
    </source>
</reference>
<feature type="compositionally biased region" description="Basic and acidic residues" evidence="1">
    <location>
        <begin position="107"/>
        <end position="116"/>
    </location>
</feature>
<name>A0A6J2TMB1_DROLE</name>
<evidence type="ECO:0000313" key="3">
    <source>
        <dbReference type="RefSeq" id="XP_030377194.1"/>
    </source>
</evidence>
<dbReference type="RefSeq" id="XP_030377194.1">
    <property type="nucleotide sequence ID" value="XM_030521334.1"/>
</dbReference>
<protein>
    <submittedName>
        <fullName evidence="3">Protein Mabiki</fullName>
    </submittedName>
</protein>
<gene>
    <name evidence="3" type="primary">LOC115626082</name>
</gene>
<dbReference type="AlphaFoldDB" id="A0A6J2TMB1"/>
<dbReference type="Proteomes" id="UP000504634">
    <property type="component" value="Unplaced"/>
</dbReference>
<proteinExistence type="predicted"/>
<evidence type="ECO:0000313" key="2">
    <source>
        <dbReference type="Proteomes" id="UP000504634"/>
    </source>
</evidence>
<sequence>MEQSGNIYEHKKFSTAQKRKRSQASDSSATDDDVIFVMEAPATTAKLLDQPPAKRRQSTAFFRPWLDQPSAEIDSQRKSLSPSPSNLPPAQPYHANMVRSHPPRQRSPKEQQHRDRNTLASLRYRRSKQAQEAALERQYTQYRSQHELILEQQMRLSLYYVRYLQQVAATAAPLTTEQQQQQWRQQMAQAQTPVLASFRR</sequence>
<dbReference type="OrthoDB" id="7862047at2759"/>
<feature type="region of interest" description="Disordered" evidence="1">
    <location>
        <begin position="1"/>
        <end position="116"/>
    </location>
</feature>
<organism evidence="2 3">
    <name type="scientific">Drosophila lebanonensis</name>
    <name type="common">Fruit fly</name>
    <name type="synonym">Scaptodrosophila lebanonensis</name>
    <dbReference type="NCBI Taxonomy" id="7225"/>
    <lineage>
        <taxon>Eukaryota</taxon>
        <taxon>Metazoa</taxon>
        <taxon>Ecdysozoa</taxon>
        <taxon>Arthropoda</taxon>
        <taxon>Hexapoda</taxon>
        <taxon>Insecta</taxon>
        <taxon>Pterygota</taxon>
        <taxon>Neoptera</taxon>
        <taxon>Endopterygota</taxon>
        <taxon>Diptera</taxon>
        <taxon>Brachycera</taxon>
        <taxon>Muscomorpha</taxon>
        <taxon>Ephydroidea</taxon>
        <taxon>Drosophilidae</taxon>
        <taxon>Scaptodrosophila</taxon>
    </lineage>
</organism>